<dbReference type="VEuPathDB" id="TrichDB:TVAG_209820"/>
<dbReference type="PANTHER" id="PTHR34715:SF1">
    <property type="entry name" value="PEPTIDOGLYCAN BINDING-LIKE DOMAIN-CONTAINING PROTEIN"/>
    <property type="match status" value="1"/>
</dbReference>
<reference evidence="3" key="1">
    <citation type="submission" date="2006-10" db="EMBL/GenBank/DDBJ databases">
        <authorList>
            <person name="Amadeo P."/>
            <person name="Zhao Q."/>
            <person name="Wortman J."/>
            <person name="Fraser-Liggett C."/>
            <person name="Carlton J."/>
        </authorList>
    </citation>
    <scope>NUCLEOTIDE SEQUENCE</scope>
    <source>
        <strain evidence="3">G3</strain>
    </source>
</reference>
<dbReference type="AlphaFoldDB" id="A2G5B3"/>
<dbReference type="VEuPathDB" id="TrichDB:TVAGG3_0252620"/>
<dbReference type="STRING" id="5722.A2G5B3"/>
<sequence>MPRKLRKNIRKRKGALKHPIVKLTPQQQLQQQMMNDPTMLQQMSSNPMLLNRVIGAQSGGLRAALLAKMAGYGGAADGTAYNPQSQMNLSSLKNQITDVKKSNIDIQKQISENEKKLEYDRHTKKLNELNVEKKKKEEQLKELSTEEYAKKVSEKAAEVAKMEQDVINLKNHTTQYKVLKDEEIKQKALKTYMDSDEYKKEVEANVKAEKLLQLQNQTVQYENLAQESKNNDAAMQKAMKSADIIKANNDWLDAQANAKAAQLIGSIRTKIQADEDSSNEALMNADFKNAFEALHSKVKLVNDFSSGKKLKSEGFDKELREVAQNMTKITDAATRQAVQSAYDAVRATVVESQEKELQQTKTDLVNAFLRTKSQVGHYAADGTYVPAGGTYILASGTYIPPNPPREAPAPGLPKTFTSSHGHRHRHAQQQQPTQQPTVQNPAQQPTVQNPAPQQQPKPTVQNPAQQPPPQPAQQPPPQPAQQPAQTEQGNQEFLKMLKKKYGYPDTLDFSDRYKEAIRKFKEGNTDPNLFSFMAQHQIGYNLKPGKYKLAKGYDLIAYHPNDMNEFTPRYLVSEINDDSTLFMKRVKNRDGTKEERLMNADDLNRELVKNGLGIYEMPADEVQETPQEEVQIQPDMEEIVQQQQLEEPEGNEQVPPLETNFTELDEDLEQPKNLDPHK</sequence>
<name>A2G5B3_TRIV3</name>
<dbReference type="PANTHER" id="PTHR34715">
    <property type="entry name" value="KINASE, PUTATIVE-RELATED"/>
    <property type="match status" value="1"/>
</dbReference>
<accession>A2G5B3</accession>
<feature type="non-terminal residue" evidence="3">
    <location>
        <position position="678"/>
    </location>
</feature>
<dbReference type="Pfam" id="PF13388">
    <property type="entry name" value="DUF4106"/>
    <property type="match status" value="1"/>
</dbReference>
<dbReference type="InterPro" id="IPR025179">
    <property type="entry name" value="DUF4106"/>
</dbReference>
<keyword evidence="4" id="KW-1185">Reference proteome</keyword>
<feature type="region of interest" description="Disordered" evidence="2">
    <location>
        <begin position="401"/>
        <end position="489"/>
    </location>
</feature>
<feature type="coiled-coil region" evidence="1">
    <location>
        <begin position="112"/>
        <end position="146"/>
    </location>
</feature>
<evidence type="ECO:0000256" key="1">
    <source>
        <dbReference type="SAM" id="Coils"/>
    </source>
</evidence>
<proteinExistence type="predicted"/>
<gene>
    <name evidence="3" type="ORF">TVAG_209820</name>
</gene>
<dbReference type="EMBL" id="DS114416">
    <property type="protein sequence ID" value="EAX87662.1"/>
    <property type="molecule type" value="Genomic_DNA"/>
</dbReference>
<protein>
    <submittedName>
        <fullName evidence="3">Uncharacterized protein</fullName>
    </submittedName>
</protein>
<dbReference type="SMR" id="A2G5B3"/>
<dbReference type="eggNOG" id="ENOG502S6Z6">
    <property type="taxonomic scope" value="Eukaryota"/>
</dbReference>
<evidence type="ECO:0000256" key="2">
    <source>
        <dbReference type="SAM" id="MobiDB-lite"/>
    </source>
</evidence>
<organism evidence="3 4">
    <name type="scientific">Trichomonas vaginalis (strain ATCC PRA-98 / G3)</name>
    <dbReference type="NCBI Taxonomy" id="412133"/>
    <lineage>
        <taxon>Eukaryota</taxon>
        <taxon>Metamonada</taxon>
        <taxon>Parabasalia</taxon>
        <taxon>Trichomonadida</taxon>
        <taxon>Trichomonadidae</taxon>
        <taxon>Trichomonas</taxon>
    </lineage>
</organism>
<evidence type="ECO:0000313" key="4">
    <source>
        <dbReference type="Proteomes" id="UP000001542"/>
    </source>
</evidence>
<reference evidence="3" key="2">
    <citation type="journal article" date="2007" name="Science">
        <title>Draft genome sequence of the sexually transmitted pathogen Trichomonas vaginalis.</title>
        <authorList>
            <person name="Carlton J.M."/>
            <person name="Hirt R.P."/>
            <person name="Silva J.C."/>
            <person name="Delcher A.L."/>
            <person name="Schatz M."/>
            <person name="Zhao Q."/>
            <person name="Wortman J.R."/>
            <person name="Bidwell S.L."/>
            <person name="Alsmark U.C.M."/>
            <person name="Besteiro S."/>
            <person name="Sicheritz-Ponten T."/>
            <person name="Noel C.J."/>
            <person name="Dacks J.B."/>
            <person name="Foster P.G."/>
            <person name="Simillion C."/>
            <person name="Van de Peer Y."/>
            <person name="Miranda-Saavedra D."/>
            <person name="Barton G.J."/>
            <person name="Westrop G.D."/>
            <person name="Mueller S."/>
            <person name="Dessi D."/>
            <person name="Fiori P.L."/>
            <person name="Ren Q."/>
            <person name="Paulsen I."/>
            <person name="Zhang H."/>
            <person name="Bastida-Corcuera F.D."/>
            <person name="Simoes-Barbosa A."/>
            <person name="Brown M.T."/>
            <person name="Hayes R.D."/>
            <person name="Mukherjee M."/>
            <person name="Okumura C.Y."/>
            <person name="Schneider R."/>
            <person name="Smith A.J."/>
            <person name="Vanacova S."/>
            <person name="Villalvazo M."/>
            <person name="Haas B.J."/>
            <person name="Pertea M."/>
            <person name="Feldblyum T.V."/>
            <person name="Utterback T.R."/>
            <person name="Shu C.L."/>
            <person name="Osoegawa K."/>
            <person name="de Jong P.J."/>
            <person name="Hrdy I."/>
            <person name="Horvathova L."/>
            <person name="Zubacova Z."/>
            <person name="Dolezal P."/>
            <person name="Malik S.B."/>
            <person name="Logsdon J.M. Jr."/>
            <person name="Henze K."/>
            <person name="Gupta A."/>
            <person name="Wang C.C."/>
            <person name="Dunne R.L."/>
            <person name="Upcroft J.A."/>
            <person name="Upcroft P."/>
            <person name="White O."/>
            <person name="Salzberg S.L."/>
            <person name="Tang P."/>
            <person name="Chiu C.-H."/>
            <person name="Lee Y.-S."/>
            <person name="Embley T.M."/>
            <person name="Coombs G.H."/>
            <person name="Mottram J.C."/>
            <person name="Tachezy J."/>
            <person name="Fraser-Liggett C.M."/>
            <person name="Johnson P.J."/>
        </authorList>
    </citation>
    <scope>NUCLEOTIDE SEQUENCE [LARGE SCALE GENOMIC DNA]</scope>
    <source>
        <strain evidence="3">G3</strain>
    </source>
</reference>
<feature type="compositionally biased region" description="Pro residues" evidence="2">
    <location>
        <begin position="401"/>
        <end position="411"/>
    </location>
</feature>
<feature type="compositionally biased region" description="Pro residues" evidence="2">
    <location>
        <begin position="465"/>
        <end position="480"/>
    </location>
</feature>
<dbReference type="Proteomes" id="UP000001542">
    <property type="component" value="Unassembled WGS sequence"/>
</dbReference>
<feature type="compositionally biased region" description="Low complexity" evidence="2">
    <location>
        <begin position="428"/>
        <end position="456"/>
    </location>
</feature>
<feature type="region of interest" description="Disordered" evidence="2">
    <location>
        <begin position="639"/>
        <end position="678"/>
    </location>
</feature>
<evidence type="ECO:0000313" key="3">
    <source>
        <dbReference type="EMBL" id="EAX87662.1"/>
    </source>
</evidence>
<keyword evidence="1" id="KW-0175">Coiled coil</keyword>
<feature type="compositionally biased region" description="Basic and acidic residues" evidence="2">
    <location>
        <begin position="669"/>
        <end position="678"/>
    </location>
</feature>
<dbReference type="KEGG" id="tva:4745315"/>
<dbReference type="InParanoid" id="A2G5B3"/>